<comment type="caution">
    <text evidence="1">The sequence shown here is derived from an EMBL/GenBank/DDBJ whole genome shotgun (WGS) entry which is preliminary data.</text>
</comment>
<protein>
    <submittedName>
        <fullName evidence="1">Uncharacterized protein</fullName>
    </submittedName>
</protein>
<sequence length="128" mass="14226">MRTIVIKTKKIAAMLIIYYADGTTSGALVRVKPLAGLKFMFPRELFETDSAYHQRKLSCFGRDLVDAAERGAEKDMQVLLSAIDIEMGGGSNYVIALDEIKEEVRVNRTAATLRQMRTIAENARNNAA</sequence>
<evidence type="ECO:0000313" key="1">
    <source>
        <dbReference type="EMBL" id="PSC05661.1"/>
    </source>
</evidence>
<keyword evidence="2" id="KW-1185">Reference proteome</keyword>
<accession>A0A2T1HVJ3</accession>
<dbReference type="AlphaFoldDB" id="A0A2T1HVJ3"/>
<proteinExistence type="predicted"/>
<evidence type="ECO:0000313" key="2">
    <source>
        <dbReference type="Proteomes" id="UP000239772"/>
    </source>
</evidence>
<reference evidence="2" key="1">
    <citation type="submission" date="2018-03" db="EMBL/GenBank/DDBJ databases">
        <authorList>
            <person name="Sun L."/>
            <person name="Liu H."/>
            <person name="Chen W."/>
            <person name="Huang K."/>
            <person name="Liu W."/>
            <person name="Gao X."/>
        </authorList>
    </citation>
    <scope>NUCLEOTIDE SEQUENCE [LARGE SCALE GENOMIC DNA]</scope>
    <source>
        <strain evidence="2">SH9</strain>
    </source>
</reference>
<name>A0A2T1HVJ3_9HYPH</name>
<dbReference type="Proteomes" id="UP000239772">
    <property type="component" value="Unassembled WGS sequence"/>
</dbReference>
<gene>
    <name evidence="1" type="ORF">SLNSH_06670</name>
</gene>
<dbReference type="EMBL" id="PVZS01000006">
    <property type="protein sequence ID" value="PSC05661.1"/>
    <property type="molecule type" value="Genomic_DNA"/>
</dbReference>
<organism evidence="1 2">
    <name type="scientific">Alsobacter soli</name>
    <dbReference type="NCBI Taxonomy" id="2109933"/>
    <lineage>
        <taxon>Bacteria</taxon>
        <taxon>Pseudomonadati</taxon>
        <taxon>Pseudomonadota</taxon>
        <taxon>Alphaproteobacteria</taxon>
        <taxon>Hyphomicrobiales</taxon>
        <taxon>Alsobacteraceae</taxon>
        <taxon>Alsobacter</taxon>
    </lineage>
</organism>